<organism evidence="2">
    <name type="scientific">uncultured Caudovirales phage</name>
    <dbReference type="NCBI Taxonomy" id="2100421"/>
    <lineage>
        <taxon>Viruses</taxon>
        <taxon>Duplodnaviria</taxon>
        <taxon>Heunggongvirae</taxon>
        <taxon>Uroviricota</taxon>
        <taxon>Caudoviricetes</taxon>
        <taxon>Peduoviridae</taxon>
        <taxon>Maltschvirus</taxon>
        <taxon>Maltschvirus maltsch</taxon>
    </lineage>
</organism>
<reference evidence="2" key="1">
    <citation type="submission" date="2020-04" db="EMBL/GenBank/DDBJ databases">
        <authorList>
            <person name="Chiriac C."/>
            <person name="Salcher M."/>
            <person name="Ghai R."/>
            <person name="Kavagutti S V."/>
        </authorList>
    </citation>
    <scope>NUCLEOTIDE SEQUENCE</scope>
</reference>
<evidence type="ECO:0000256" key="1">
    <source>
        <dbReference type="SAM" id="Phobius"/>
    </source>
</evidence>
<dbReference type="EMBL" id="LR796187">
    <property type="protein sequence ID" value="CAB4126026.1"/>
    <property type="molecule type" value="Genomic_DNA"/>
</dbReference>
<dbReference type="InterPro" id="IPR049746">
    <property type="entry name" value="TcpD-like_C"/>
</dbReference>
<protein>
    <submittedName>
        <fullName evidence="2">Uncharacterized protein</fullName>
    </submittedName>
</protein>
<evidence type="ECO:0000313" key="3">
    <source>
        <dbReference type="EMBL" id="CAB5208846.1"/>
    </source>
</evidence>
<proteinExistence type="predicted"/>
<dbReference type="EMBL" id="LR798231">
    <property type="protein sequence ID" value="CAB5208846.1"/>
    <property type="molecule type" value="Genomic_DNA"/>
</dbReference>
<feature type="transmembrane region" description="Helical" evidence="1">
    <location>
        <begin position="12"/>
        <end position="28"/>
    </location>
</feature>
<evidence type="ECO:0000313" key="2">
    <source>
        <dbReference type="EMBL" id="CAB4126026.1"/>
    </source>
</evidence>
<keyword evidence="1" id="KW-1133">Transmembrane helix</keyword>
<keyword evidence="1" id="KW-0472">Membrane</keyword>
<dbReference type="NCBIfam" id="NF040686">
    <property type="entry name" value="TcpD_dom"/>
    <property type="match status" value="1"/>
</dbReference>
<accession>A0A6J5KYG1</accession>
<sequence>MNTFFNWFSRNNTQIVWFLIGFFIAAAVECFSQGNFGGMLLNLVFAGLNYFINRK</sequence>
<gene>
    <name evidence="3" type="ORF">UFOVP181_212</name>
    <name evidence="2" type="ORF">UFOVP57_427</name>
</gene>
<keyword evidence="1" id="KW-0812">Transmembrane</keyword>
<name>A0A6J5KYG1_9CAUD</name>